<dbReference type="Proteomes" id="UP000291236">
    <property type="component" value="Chromosome"/>
</dbReference>
<dbReference type="KEGG" id="sbf:JCM31447_22160"/>
<evidence type="ECO:0000313" key="2">
    <source>
        <dbReference type="Proteomes" id="UP000291236"/>
    </source>
</evidence>
<proteinExistence type="predicted"/>
<dbReference type="EMBL" id="AP019368">
    <property type="protein sequence ID" value="BBH53768.1"/>
    <property type="molecule type" value="Genomic_DNA"/>
</dbReference>
<evidence type="ECO:0000313" key="1">
    <source>
        <dbReference type="EMBL" id="BBH53768.1"/>
    </source>
</evidence>
<accession>A0A4P2VM18</accession>
<keyword evidence="2" id="KW-1185">Reference proteome</keyword>
<organism evidence="1 2">
    <name type="scientific">Fluviispira sanaruensis</name>
    <dbReference type="NCBI Taxonomy" id="2493639"/>
    <lineage>
        <taxon>Bacteria</taxon>
        <taxon>Pseudomonadati</taxon>
        <taxon>Bdellovibrionota</taxon>
        <taxon>Oligoflexia</taxon>
        <taxon>Silvanigrellales</taxon>
        <taxon>Silvanigrellaceae</taxon>
        <taxon>Fluviispira</taxon>
    </lineage>
</organism>
<reference evidence="1 2" key="1">
    <citation type="submission" date="2018-12" db="EMBL/GenBank/DDBJ databases">
        <title>Rubrispira sanarue gen. nov., sp., nov., a member of the order Silvanigrellales, isolated from a brackish lake in Hamamatsu Japan.</title>
        <authorList>
            <person name="Maejima Y."/>
            <person name="Iino T."/>
            <person name="Muraguchi Y."/>
            <person name="Fukuda K."/>
            <person name="Nojiri H."/>
            <person name="Ohkuma M."/>
            <person name="Moriuchi R."/>
            <person name="Dohra H."/>
            <person name="Kimbara K."/>
            <person name="Shintani M."/>
        </authorList>
    </citation>
    <scope>NUCLEOTIDE SEQUENCE [LARGE SCALE GENOMIC DNA]</scope>
    <source>
        <strain evidence="1 2">RF1110005</strain>
    </source>
</reference>
<gene>
    <name evidence="1" type="ORF">JCM31447_22160</name>
</gene>
<protein>
    <submittedName>
        <fullName evidence="1">Uncharacterized protein</fullName>
    </submittedName>
</protein>
<dbReference type="AlphaFoldDB" id="A0A4P2VM18"/>
<name>A0A4P2VM18_FLUSA</name>
<sequence length="45" mass="5314">MREKKYANFSIPFFKDKNMVIIVRKDDKSFLSSACSDELLKNKDL</sequence>